<dbReference type="AlphaFoldDB" id="A0A9W6RF21"/>
<evidence type="ECO:0000259" key="2">
    <source>
        <dbReference type="Pfam" id="PF08279"/>
    </source>
</evidence>
<accession>A0A9W6RF21</accession>
<evidence type="ECO:0000256" key="1">
    <source>
        <dbReference type="SAM" id="MobiDB-lite"/>
    </source>
</evidence>
<dbReference type="Pfam" id="PF08279">
    <property type="entry name" value="HTH_11"/>
    <property type="match status" value="1"/>
</dbReference>
<feature type="domain" description="Helix-turn-helix type 11" evidence="2">
    <location>
        <begin position="29"/>
        <end position="72"/>
    </location>
</feature>
<dbReference type="PANTHER" id="PTHR34580:SF3">
    <property type="entry name" value="PROTEIN PAFB"/>
    <property type="match status" value="1"/>
</dbReference>
<dbReference type="SUPFAM" id="SSF46785">
    <property type="entry name" value="Winged helix' DNA-binding domain"/>
    <property type="match status" value="1"/>
</dbReference>
<dbReference type="EMBL" id="BSTJ01000001">
    <property type="protein sequence ID" value="GLY72715.1"/>
    <property type="molecule type" value="Genomic_DNA"/>
</dbReference>
<feature type="region of interest" description="Disordered" evidence="1">
    <location>
        <begin position="1"/>
        <end position="33"/>
    </location>
</feature>
<dbReference type="InterPro" id="IPR051534">
    <property type="entry name" value="CBASS_pafABC_assoc_protein"/>
</dbReference>
<name>A0A9W6RF21_9ACTN</name>
<evidence type="ECO:0000313" key="4">
    <source>
        <dbReference type="Proteomes" id="UP001165135"/>
    </source>
</evidence>
<dbReference type="PANTHER" id="PTHR34580">
    <property type="match status" value="1"/>
</dbReference>
<sequence length="162" mass="16839">MKRPVEPGPRANAVQRPNPSLGAARPPRRDWTSPELATRLGVTTLTIRDDIGRLRELGDPIDARPGVAGGYRIGTGATMPPLLLDDEEAVAVVIGLRTAASGSIAGVEETSVRTLAKPAAAAALAAAPPGAAPSSPTRCRCPRAARRWTPTYSPDRGRVPGP</sequence>
<dbReference type="InterPro" id="IPR036388">
    <property type="entry name" value="WH-like_DNA-bd_sf"/>
</dbReference>
<dbReference type="InterPro" id="IPR013196">
    <property type="entry name" value="HTH_11"/>
</dbReference>
<gene>
    <name evidence="3" type="ORF">Airi01_009820</name>
</gene>
<reference evidence="3" key="1">
    <citation type="submission" date="2023-03" db="EMBL/GenBank/DDBJ databases">
        <title>Actinoallomurus iriomotensis NBRC 103681.</title>
        <authorList>
            <person name="Ichikawa N."/>
            <person name="Sato H."/>
            <person name="Tonouchi N."/>
        </authorList>
    </citation>
    <scope>NUCLEOTIDE SEQUENCE</scope>
    <source>
        <strain evidence="3">NBRC 103681</strain>
    </source>
</reference>
<proteinExistence type="predicted"/>
<feature type="region of interest" description="Disordered" evidence="1">
    <location>
        <begin position="126"/>
        <end position="162"/>
    </location>
</feature>
<organism evidence="3 4">
    <name type="scientific">Actinoallomurus iriomotensis</name>
    <dbReference type="NCBI Taxonomy" id="478107"/>
    <lineage>
        <taxon>Bacteria</taxon>
        <taxon>Bacillati</taxon>
        <taxon>Actinomycetota</taxon>
        <taxon>Actinomycetes</taxon>
        <taxon>Streptosporangiales</taxon>
        <taxon>Thermomonosporaceae</taxon>
        <taxon>Actinoallomurus</taxon>
    </lineage>
</organism>
<dbReference type="InterPro" id="IPR036390">
    <property type="entry name" value="WH_DNA-bd_sf"/>
</dbReference>
<comment type="caution">
    <text evidence="3">The sequence shown here is derived from an EMBL/GenBank/DDBJ whole genome shotgun (WGS) entry which is preliminary data.</text>
</comment>
<dbReference type="Proteomes" id="UP001165135">
    <property type="component" value="Unassembled WGS sequence"/>
</dbReference>
<protein>
    <recommendedName>
        <fullName evidence="2">Helix-turn-helix type 11 domain-containing protein</fullName>
    </recommendedName>
</protein>
<feature type="compositionally biased region" description="Low complexity" evidence="1">
    <location>
        <begin position="126"/>
        <end position="139"/>
    </location>
</feature>
<evidence type="ECO:0000313" key="3">
    <source>
        <dbReference type="EMBL" id="GLY72715.1"/>
    </source>
</evidence>
<dbReference type="Gene3D" id="1.10.10.10">
    <property type="entry name" value="Winged helix-like DNA-binding domain superfamily/Winged helix DNA-binding domain"/>
    <property type="match status" value="1"/>
</dbReference>